<dbReference type="Pfam" id="PF21079">
    <property type="entry name" value="GDH_HM2"/>
    <property type="match status" value="1"/>
</dbReference>
<dbReference type="InterPro" id="IPR049058">
    <property type="entry name" value="NAD_Glu_DH_HM2"/>
</dbReference>
<dbReference type="Gene3D" id="3.40.50.720">
    <property type="entry name" value="NAD(P)-binding Rossmann-like Domain"/>
    <property type="match status" value="1"/>
</dbReference>
<dbReference type="SUPFAM" id="SSF53223">
    <property type="entry name" value="Aminoacid dehydrogenase-like, N-terminal domain"/>
    <property type="match status" value="1"/>
</dbReference>
<dbReference type="PIRSF" id="PIRSF036761">
    <property type="entry name" value="GDH_Mll4104"/>
    <property type="match status" value="1"/>
</dbReference>
<keyword evidence="1" id="KW-0560">Oxidoreductase</keyword>
<dbReference type="InterPro" id="IPR049056">
    <property type="entry name" value="NAD_Glu_DH_HM3"/>
</dbReference>
<evidence type="ECO:0000259" key="2">
    <source>
        <dbReference type="Pfam" id="PF05088"/>
    </source>
</evidence>
<evidence type="ECO:0000256" key="1">
    <source>
        <dbReference type="ARBA" id="ARBA00023002"/>
    </source>
</evidence>
<accession>A0A550JH53</accession>
<dbReference type="GO" id="GO:0004352">
    <property type="term" value="F:glutamate dehydrogenase (NAD+) activity"/>
    <property type="evidence" value="ECO:0007669"/>
    <property type="project" value="InterPro"/>
</dbReference>
<feature type="domain" description="NAD-specific glutamate dehydrogenase C-terminal" evidence="3">
    <location>
        <begin position="1239"/>
        <end position="1532"/>
    </location>
</feature>
<dbReference type="Pfam" id="PF05088">
    <property type="entry name" value="Bac_GDH_CD"/>
    <property type="match status" value="1"/>
</dbReference>
<dbReference type="PANTHER" id="PTHR43403">
    <property type="entry name" value="NAD-SPECIFIC GLUTAMATE DEHYDROGENASE"/>
    <property type="match status" value="1"/>
</dbReference>
<dbReference type="InterPro" id="IPR036291">
    <property type="entry name" value="NAD(P)-bd_dom_sf"/>
</dbReference>
<dbReference type="GO" id="GO:0006538">
    <property type="term" value="P:L-glutamate catabolic process"/>
    <property type="evidence" value="ECO:0007669"/>
    <property type="project" value="InterPro"/>
</dbReference>
<keyword evidence="6" id="KW-1185">Reference proteome</keyword>
<dbReference type="Pfam" id="PF21075">
    <property type="entry name" value="GDH_ACT1"/>
    <property type="match status" value="1"/>
</dbReference>
<dbReference type="InterPro" id="IPR049059">
    <property type="entry name" value="NAD_Glu_DH_HM1"/>
</dbReference>
<dbReference type="InterPro" id="IPR024727">
    <property type="entry name" value="NAD_Glu_DH_N_ACT1"/>
</dbReference>
<name>A0A550JH53_9BACT</name>
<protein>
    <submittedName>
        <fullName evidence="5">NAD-glutamate dehydrogenase</fullName>
    </submittedName>
</protein>
<dbReference type="Pfam" id="PF21074">
    <property type="entry name" value="GDH_C"/>
    <property type="match status" value="1"/>
</dbReference>
<comment type="caution">
    <text evidence="5">The sequence shown here is derived from an EMBL/GenBank/DDBJ whole genome shotgun (WGS) entry which is preliminary data.</text>
</comment>
<dbReference type="SUPFAM" id="SSF51735">
    <property type="entry name" value="NAD(P)-binding Rossmann-fold domains"/>
    <property type="match status" value="1"/>
</dbReference>
<evidence type="ECO:0000313" key="6">
    <source>
        <dbReference type="Proteomes" id="UP000317155"/>
    </source>
</evidence>
<feature type="domain" description="NAD-glutamate dehydrogenase catalytic" evidence="2">
    <location>
        <begin position="702"/>
        <end position="1193"/>
    </location>
</feature>
<dbReference type="EMBL" id="VJVV01000003">
    <property type="protein sequence ID" value="TRO82528.1"/>
    <property type="molecule type" value="Genomic_DNA"/>
</dbReference>
<proteinExistence type="predicted"/>
<dbReference type="Pfam" id="PF21073">
    <property type="entry name" value="GDH_HM1"/>
    <property type="match status" value="1"/>
</dbReference>
<dbReference type="OrthoDB" id="9758052at2"/>
<dbReference type="InterPro" id="IPR046346">
    <property type="entry name" value="Aminoacid_DH-like_N_sf"/>
</dbReference>
<dbReference type="InterPro" id="IPR048381">
    <property type="entry name" value="GDH_C"/>
</dbReference>
<evidence type="ECO:0000259" key="3">
    <source>
        <dbReference type="Pfam" id="PF21074"/>
    </source>
</evidence>
<dbReference type="PANTHER" id="PTHR43403:SF1">
    <property type="entry name" value="NAD-SPECIFIC GLUTAMATE DEHYDROGENASE"/>
    <property type="match status" value="1"/>
</dbReference>
<evidence type="ECO:0000259" key="4">
    <source>
        <dbReference type="Pfam" id="PF21075"/>
    </source>
</evidence>
<dbReference type="RefSeq" id="WP_092056614.1">
    <property type="nucleotide sequence ID" value="NZ_FOJJ01000023.1"/>
</dbReference>
<dbReference type="Pfam" id="PF21078">
    <property type="entry name" value="GDH_HM3"/>
    <property type="match status" value="1"/>
</dbReference>
<organism evidence="5 6">
    <name type="scientific">Trichloromonas acetexigens</name>
    <dbReference type="NCBI Taxonomy" id="38815"/>
    <lineage>
        <taxon>Bacteria</taxon>
        <taxon>Pseudomonadati</taxon>
        <taxon>Thermodesulfobacteriota</taxon>
        <taxon>Desulfuromonadia</taxon>
        <taxon>Desulfuromonadales</taxon>
        <taxon>Trichloromonadaceae</taxon>
        <taxon>Trichloromonas</taxon>
    </lineage>
</organism>
<sequence length="1572" mass="175997">MTVFADTYSDSSSRAELDDLFARVETLLSAASDDRRRSLALDLGQLFRQSIHPTYLLSLSPETLAHWLSQLVDCLESRGTGVGVFLINLEGGHPLLVCSSPDAPFLVDSLLVQLKSREIPFHLICHPSFPALREKNQLLRLGAQAEDAPRESLILAELAVLPEIAAELVPPIHQALSAALAVEHARDDLEQRLAATRSVAEAGGHDDFWQWLADGNFLPFAYRRRRVVKADATAWTFELQEEGLLGISLPAEAGAGMRRRLETGEPVAVETTAVASPLLRAEKLVAIGCLETSAGGLCEVHEFFGLFSEKVRGEPAWKIPALRRRIEEALNLSGLSRGSHGYRNAVKIFNAFPKVELFFLDAKDLAAAVRSVAAMSRDTLVRIIAAASPALSGLTLFLILPRGSFSVETMARVERYLRRFFSAPAAEISLVQVTSEHSLHHAHLLPRHEPVHFDPAMLERCLSRMLRPWTGRLRRLLEKAHGEAEGRRLWREFGESFDEAYRNRVHPRFAQRDVLHLDRVARDGGESFDLWGPFAGVERYYRLQFYSSKRSYLNDLMPILQNLGLSVIEEVDFDLPGPTGLLHIKSFALFSVHGELADRREALLEALSALRRGELENDYLNQLLIPTGLSWKEIDIFRAYRNYFFQLGTPFSKKRVAYALINNAAVALLLYRYFEGRFKEDAAWQDFSVREEQVLSPLRQEIVDALREVSDVNEDQILRTLFNLIDSTVRSNFFVRRNSDDYLLSFKINALGIIDMPAPRPMFEIYVHSAAMEGIHLRGGRVARGGIRWSDRPDDFRTEVLGLMKTQMAKNALIVPVGSKGGFVVKTPYRDREEGMALAKAAYQTLIRGLLDLTDNRVGDQIVRPEGIVAYDAEDPYLVVAADKGTAHLPDTANELSQGYGFWLDDAFASGGSRGYSHKALGITARGAWESVKRHFRELGQDTQSEPFTVVGIGDMSGDVFGNGMLLSRHIRLQAAFDHRHIFLDPDPDPEPSFGERRRLFQLPRSSWDDYDRALISPGGGVYPRAAKEIPLSPEVRAWLGVRHETIDPDGLIRLLLTAEVDLLWNGGIGTYVKANSEKNEEVGDRTNDKVRVDGRQLRARVVGEGGNLGFTQRGRIEYALAGGRINTDAVDNSGGVDCSDHEVNLKIFMQHLLGQGVIAGQDARDALLRELTDEVCDAVLADNYGQSLCLSLDQRRCLREVEPHLEHCERLARAGLMDRRGEYLPSEKELLARDPRVFTRPELAILMAYGKMQIYQYLLEADLVASPDVRALYLPSYFPKVLHDRYGEHLFDHPLAAEITATAITNYLVDRGGSSLINSLCDRHGLSQVVVTASWLGFDRVIDGETLRQAVHALDNRMPADRQLELLLSLEDTLVAFCDWALAHDLELAPHSSRVASLREQLAAFEKVLGGLLPEEEWQRCKNVAQAVEEQGMSAELARRFSLLGALRDFLPVVMLNEEAGGELYATARAFLDLRRLLGLDELARLARTVPLRDQWDRQALRAVTSAFERVGFRLARLVLEEYSGNPEACLAARRRELNGFQRLRESLRGMTLVNYHPLLIVAEAAEDLLP</sequence>
<dbReference type="InterPro" id="IPR007780">
    <property type="entry name" value="NAD_Glu_DH_bac"/>
</dbReference>
<dbReference type="GO" id="GO:0004069">
    <property type="term" value="F:L-aspartate:2-oxoglutarate aminotransferase activity"/>
    <property type="evidence" value="ECO:0007669"/>
    <property type="project" value="InterPro"/>
</dbReference>
<dbReference type="Proteomes" id="UP000317155">
    <property type="component" value="Unassembled WGS sequence"/>
</dbReference>
<evidence type="ECO:0000313" key="5">
    <source>
        <dbReference type="EMBL" id="TRO82528.1"/>
    </source>
</evidence>
<gene>
    <name evidence="5" type="ORF">FL622_04890</name>
</gene>
<dbReference type="InterPro" id="IPR028971">
    <property type="entry name" value="NAD-GDH_cat"/>
</dbReference>
<feature type="domain" description="NAD-glutamate dehydrogenase N-terminal ACT1" evidence="4">
    <location>
        <begin position="100"/>
        <end position="159"/>
    </location>
</feature>
<reference evidence="5 6" key="1">
    <citation type="submission" date="2019-07" db="EMBL/GenBank/DDBJ databases">
        <title>Insights of Desulfuromonas acetexigens electromicrobiology.</title>
        <authorList>
            <person name="Katuri K."/>
            <person name="Sapireddy V."/>
            <person name="Shaw D.R."/>
            <person name="Saikaly P."/>
        </authorList>
    </citation>
    <scope>NUCLEOTIDE SEQUENCE [LARGE SCALE GENOMIC DNA]</scope>
    <source>
        <strain evidence="5 6">2873</strain>
    </source>
</reference>